<organism evidence="18 19">
    <name type="scientific">Candidatus Roizmanbacteria bacterium CG_4_10_14_0_8_um_filter_33_9</name>
    <dbReference type="NCBI Taxonomy" id="1974826"/>
    <lineage>
        <taxon>Bacteria</taxon>
        <taxon>Candidatus Roizmaniibacteriota</taxon>
    </lineage>
</organism>
<evidence type="ECO:0000256" key="9">
    <source>
        <dbReference type="ARBA" id="ARBA00022857"/>
    </source>
</evidence>
<dbReference type="InterPro" id="IPR016169">
    <property type="entry name" value="FAD-bd_PCMH_sub2"/>
</dbReference>
<comment type="caution">
    <text evidence="18">The sequence shown here is derived from an EMBL/GenBank/DDBJ whole genome shotgun (WGS) entry which is preliminary data.</text>
</comment>
<evidence type="ECO:0000259" key="17">
    <source>
        <dbReference type="PROSITE" id="PS51387"/>
    </source>
</evidence>
<dbReference type="InterPro" id="IPR036318">
    <property type="entry name" value="FAD-bd_PCMH-like_sf"/>
</dbReference>
<gene>
    <name evidence="16 18" type="primary">murB</name>
    <name evidence="18" type="ORF">COY87_04345</name>
</gene>
<proteinExistence type="inferred from homology"/>
<dbReference type="InterPro" id="IPR006094">
    <property type="entry name" value="Oxid_FAD_bind_N"/>
</dbReference>
<protein>
    <recommendedName>
        <fullName evidence="16">UDP-N-acetylenolpyruvoylglucosamine reductase</fullName>
        <ecNumber evidence="16">1.3.1.98</ecNumber>
    </recommendedName>
    <alternativeName>
        <fullName evidence="16">UDP-N-acetylmuramate dehydrogenase</fullName>
    </alternativeName>
</protein>
<dbReference type="UniPathway" id="UPA00219"/>
<comment type="subcellular location">
    <subcellularLocation>
        <location evidence="3 16">Cytoplasm</location>
    </subcellularLocation>
</comment>
<dbReference type="Pfam" id="PF01565">
    <property type="entry name" value="FAD_binding_4"/>
    <property type="match status" value="1"/>
</dbReference>
<dbReference type="PANTHER" id="PTHR21071">
    <property type="entry name" value="UDP-N-ACETYLENOLPYRUVOYLGLUCOSAMINE REDUCTASE"/>
    <property type="match status" value="1"/>
</dbReference>
<keyword evidence="7 16" id="KW-0285">Flavoprotein</keyword>
<evidence type="ECO:0000256" key="10">
    <source>
        <dbReference type="ARBA" id="ARBA00022960"/>
    </source>
</evidence>
<comment type="similarity">
    <text evidence="16">Belongs to the MurB family.</text>
</comment>
<dbReference type="GO" id="GO:0051301">
    <property type="term" value="P:cell division"/>
    <property type="evidence" value="ECO:0007669"/>
    <property type="project" value="UniProtKB-KW"/>
</dbReference>
<comment type="caution">
    <text evidence="16">Lacks conserved residue(s) required for the propagation of feature annotation.</text>
</comment>
<evidence type="ECO:0000256" key="2">
    <source>
        <dbReference type="ARBA" id="ARBA00003921"/>
    </source>
</evidence>
<dbReference type="GO" id="GO:0009252">
    <property type="term" value="P:peptidoglycan biosynthetic process"/>
    <property type="evidence" value="ECO:0007669"/>
    <property type="project" value="UniProtKB-UniRule"/>
</dbReference>
<dbReference type="GO" id="GO:0071555">
    <property type="term" value="P:cell wall organization"/>
    <property type="evidence" value="ECO:0007669"/>
    <property type="project" value="UniProtKB-KW"/>
</dbReference>
<sequence length="308" mass="35385">MKNKQITTKKKYNIFKHLTLRIKSQADEYIEVFSRKELIKAVQYATYKHIPYYVLGGGSNTTVTQSTYSGLVIVNRYIYREIVSETDEEVNIRVSSGYPMSLLVSEFIEKGWEGFEYHMGLPGTIGGGIYMNSKWMHPIRYVSDCLVEAVLIDRIGNEKKVTKDYFKFSYGYSFLQQTKEILLEIVFRLKKKSIPLLQKRAKQSLIYRKKTQPFGVSTCGCFFKNISKIERKKANVETKSAGYLIDKSGLKGVSIGNFKVSTKHANFIVNTKSSQSDPCDLIQLVSLIKQKVKLKYGIELKEEVEYLT</sequence>
<comment type="function">
    <text evidence="2 16">Cell wall formation.</text>
</comment>
<dbReference type="Pfam" id="PF02873">
    <property type="entry name" value="MurB_C"/>
    <property type="match status" value="1"/>
</dbReference>
<dbReference type="SUPFAM" id="SSF56194">
    <property type="entry name" value="Uridine diphospho-N-Acetylenolpyruvylglucosamine reductase, MurB, C-terminal domain"/>
    <property type="match status" value="1"/>
</dbReference>
<dbReference type="InterPro" id="IPR016166">
    <property type="entry name" value="FAD-bd_PCMH"/>
</dbReference>
<dbReference type="Gene3D" id="3.90.78.10">
    <property type="entry name" value="UDP-N-acetylenolpyruvoylglucosamine reductase, C-terminal domain"/>
    <property type="match status" value="1"/>
</dbReference>
<reference evidence="19" key="1">
    <citation type="submission" date="2017-09" db="EMBL/GenBank/DDBJ databases">
        <title>Depth-based differentiation of microbial function through sediment-hosted aquifers and enrichment of novel symbionts in the deep terrestrial subsurface.</title>
        <authorList>
            <person name="Probst A.J."/>
            <person name="Ladd B."/>
            <person name="Jarett J.K."/>
            <person name="Geller-Mcgrath D.E."/>
            <person name="Sieber C.M.K."/>
            <person name="Emerson J.B."/>
            <person name="Anantharaman K."/>
            <person name="Thomas B.C."/>
            <person name="Malmstrom R."/>
            <person name="Stieglmeier M."/>
            <person name="Klingl A."/>
            <person name="Woyke T."/>
            <person name="Ryan C.M."/>
            <person name="Banfield J.F."/>
        </authorList>
    </citation>
    <scope>NUCLEOTIDE SEQUENCE [LARGE SCALE GENOMIC DNA]</scope>
</reference>
<dbReference type="EC" id="1.3.1.98" evidence="16"/>
<dbReference type="InterPro" id="IPR016167">
    <property type="entry name" value="FAD-bd_PCMH_sub1"/>
</dbReference>
<keyword evidence="14 16" id="KW-0961">Cell wall biogenesis/degradation</keyword>
<evidence type="ECO:0000256" key="8">
    <source>
        <dbReference type="ARBA" id="ARBA00022827"/>
    </source>
</evidence>
<keyword evidence="13 16" id="KW-0131">Cell cycle</keyword>
<dbReference type="PROSITE" id="PS51387">
    <property type="entry name" value="FAD_PCMH"/>
    <property type="match status" value="1"/>
</dbReference>
<feature type="domain" description="FAD-binding PCMH-type" evidence="17">
    <location>
        <begin position="22"/>
        <end position="192"/>
    </location>
</feature>
<dbReference type="EMBL" id="PFLI01000146">
    <property type="protein sequence ID" value="PIY71785.1"/>
    <property type="molecule type" value="Genomic_DNA"/>
</dbReference>
<dbReference type="HAMAP" id="MF_00037">
    <property type="entry name" value="MurB"/>
    <property type="match status" value="1"/>
</dbReference>
<dbReference type="Gene3D" id="3.30.465.10">
    <property type="match status" value="1"/>
</dbReference>
<keyword evidence="11 16" id="KW-0573">Peptidoglycan synthesis</keyword>
<evidence type="ECO:0000256" key="16">
    <source>
        <dbReference type="HAMAP-Rule" id="MF_00037"/>
    </source>
</evidence>
<dbReference type="GO" id="GO:0008360">
    <property type="term" value="P:regulation of cell shape"/>
    <property type="evidence" value="ECO:0007669"/>
    <property type="project" value="UniProtKB-KW"/>
</dbReference>
<keyword evidence="6 16" id="KW-0132">Cell division</keyword>
<evidence type="ECO:0000256" key="5">
    <source>
        <dbReference type="ARBA" id="ARBA00022490"/>
    </source>
</evidence>
<evidence type="ECO:0000313" key="18">
    <source>
        <dbReference type="EMBL" id="PIY71785.1"/>
    </source>
</evidence>
<name>A0A2M7QIH6_9BACT</name>
<comment type="pathway">
    <text evidence="4 16">Cell wall biogenesis; peptidoglycan biosynthesis.</text>
</comment>
<comment type="catalytic activity">
    <reaction evidence="15 16">
        <text>UDP-N-acetyl-alpha-D-muramate + NADP(+) = UDP-N-acetyl-3-O-(1-carboxyvinyl)-alpha-D-glucosamine + NADPH + H(+)</text>
        <dbReference type="Rhea" id="RHEA:12248"/>
        <dbReference type="ChEBI" id="CHEBI:15378"/>
        <dbReference type="ChEBI" id="CHEBI:57783"/>
        <dbReference type="ChEBI" id="CHEBI:58349"/>
        <dbReference type="ChEBI" id="CHEBI:68483"/>
        <dbReference type="ChEBI" id="CHEBI:70757"/>
        <dbReference type="EC" id="1.3.1.98"/>
    </reaction>
</comment>
<dbReference type="AlphaFoldDB" id="A0A2M7QIH6"/>
<evidence type="ECO:0000256" key="14">
    <source>
        <dbReference type="ARBA" id="ARBA00023316"/>
    </source>
</evidence>
<evidence type="ECO:0000256" key="3">
    <source>
        <dbReference type="ARBA" id="ARBA00004496"/>
    </source>
</evidence>
<keyword evidence="9 16" id="KW-0521">NADP</keyword>
<feature type="active site" evidence="16">
    <location>
        <position position="303"/>
    </location>
</feature>
<evidence type="ECO:0000256" key="13">
    <source>
        <dbReference type="ARBA" id="ARBA00023306"/>
    </source>
</evidence>
<dbReference type="GO" id="GO:0005829">
    <property type="term" value="C:cytosol"/>
    <property type="evidence" value="ECO:0007669"/>
    <property type="project" value="TreeGrafter"/>
</dbReference>
<evidence type="ECO:0000256" key="6">
    <source>
        <dbReference type="ARBA" id="ARBA00022618"/>
    </source>
</evidence>
<dbReference type="InterPro" id="IPR003170">
    <property type="entry name" value="MurB"/>
</dbReference>
<dbReference type="InterPro" id="IPR036635">
    <property type="entry name" value="MurB_C_sf"/>
</dbReference>
<feature type="active site" description="Proton donor" evidence="16">
    <location>
        <position position="221"/>
    </location>
</feature>
<evidence type="ECO:0000256" key="15">
    <source>
        <dbReference type="ARBA" id="ARBA00048914"/>
    </source>
</evidence>
<evidence type="ECO:0000256" key="1">
    <source>
        <dbReference type="ARBA" id="ARBA00001974"/>
    </source>
</evidence>
<dbReference type="GO" id="GO:0008762">
    <property type="term" value="F:UDP-N-acetylmuramate dehydrogenase activity"/>
    <property type="evidence" value="ECO:0007669"/>
    <property type="project" value="UniProtKB-UniRule"/>
</dbReference>
<dbReference type="SUPFAM" id="SSF56176">
    <property type="entry name" value="FAD-binding/transporter-associated domain-like"/>
    <property type="match status" value="1"/>
</dbReference>
<dbReference type="PANTHER" id="PTHR21071:SF4">
    <property type="entry name" value="UDP-N-ACETYLENOLPYRUVOYLGLUCOSAMINE REDUCTASE"/>
    <property type="match status" value="1"/>
</dbReference>
<evidence type="ECO:0000256" key="12">
    <source>
        <dbReference type="ARBA" id="ARBA00023002"/>
    </source>
</evidence>
<keyword evidence="10 16" id="KW-0133">Cell shape</keyword>
<evidence type="ECO:0000256" key="11">
    <source>
        <dbReference type="ARBA" id="ARBA00022984"/>
    </source>
</evidence>
<keyword evidence="12 16" id="KW-0560">Oxidoreductase</keyword>
<dbReference type="Gene3D" id="3.30.43.10">
    <property type="entry name" value="Uridine Diphospho-n-acetylenolpyruvylglucosamine Reductase, domain 2"/>
    <property type="match status" value="1"/>
</dbReference>
<accession>A0A2M7QIH6</accession>
<evidence type="ECO:0000313" key="19">
    <source>
        <dbReference type="Proteomes" id="UP000229401"/>
    </source>
</evidence>
<dbReference type="GO" id="GO:0071949">
    <property type="term" value="F:FAD binding"/>
    <property type="evidence" value="ECO:0007669"/>
    <property type="project" value="InterPro"/>
</dbReference>
<keyword evidence="5 16" id="KW-0963">Cytoplasm</keyword>
<comment type="cofactor">
    <cofactor evidence="1 16">
        <name>FAD</name>
        <dbReference type="ChEBI" id="CHEBI:57692"/>
    </cofactor>
</comment>
<dbReference type="Proteomes" id="UP000229401">
    <property type="component" value="Unassembled WGS sequence"/>
</dbReference>
<keyword evidence="8 16" id="KW-0274">FAD</keyword>
<dbReference type="NCBIfam" id="TIGR00179">
    <property type="entry name" value="murB"/>
    <property type="match status" value="1"/>
</dbReference>
<evidence type="ECO:0000256" key="4">
    <source>
        <dbReference type="ARBA" id="ARBA00004752"/>
    </source>
</evidence>
<dbReference type="InterPro" id="IPR011601">
    <property type="entry name" value="MurB_C"/>
</dbReference>
<evidence type="ECO:0000256" key="7">
    <source>
        <dbReference type="ARBA" id="ARBA00022630"/>
    </source>
</evidence>